<sequence length="40" mass="4744">MELRQNYLMGDVREMEHSFILMDYSTILDKILILASARIL</sequence>
<evidence type="ECO:0000313" key="2">
    <source>
        <dbReference type="Proteomes" id="UP000240978"/>
    </source>
</evidence>
<protein>
    <submittedName>
        <fullName evidence="1">Uncharacterized protein</fullName>
    </submittedName>
</protein>
<proteinExistence type="predicted"/>
<reference evidence="1 2" key="1">
    <citation type="submission" date="2018-03" db="EMBL/GenBank/DDBJ databases">
        <title>Genomic Encyclopedia of Archaeal and Bacterial Type Strains, Phase II (KMG-II): from individual species to whole genera.</title>
        <authorList>
            <person name="Goeker M."/>
        </authorList>
    </citation>
    <scope>NUCLEOTIDE SEQUENCE [LARGE SCALE GENOMIC DNA]</scope>
    <source>
        <strain evidence="1 2">DSM 18107</strain>
    </source>
</reference>
<dbReference type="AlphaFoldDB" id="A0A2P8FQV1"/>
<dbReference type="EMBL" id="PYGK01000016">
    <property type="protein sequence ID" value="PSL24108.1"/>
    <property type="molecule type" value="Genomic_DNA"/>
</dbReference>
<keyword evidence="2" id="KW-1185">Reference proteome</keyword>
<organism evidence="1 2">
    <name type="scientific">Chitinophaga ginsengisoli</name>
    <dbReference type="NCBI Taxonomy" id="363837"/>
    <lineage>
        <taxon>Bacteria</taxon>
        <taxon>Pseudomonadati</taxon>
        <taxon>Bacteroidota</taxon>
        <taxon>Chitinophagia</taxon>
        <taxon>Chitinophagales</taxon>
        <taxon>Chitinophagaceae</taxon>
        <taxon>Chitinophaga</taxon>
    </lineage>
</organism>
<name>A0A2P8FQV1_9BACT</name>
<evidence type="ECO:0000313" key="1">
    <source>
        <dbReference type="EMBL" id="PSL24108.1"/>
    </source>
</evidence>
<dbReference type="Proteomes" id="UP000240978">
    <property type="component" value="Unassembled WGS sequence"/>
</dbReference>
<comment type="caution">
    <text evidence="1">The sequence shown here is derived from an EMBL/GenBank/DDBJ whole genome shotgun (WGS) entry which is preliminary data.</text>
</comment>
<gene>
    <name evidence="1" type="ORF">CLV42_11694</name>
</gene>
<accession>A0A2P8FQV1</accession>